<dbReference type="InterPro" id="IPR013087">
    <property type="entry name" value="Znf_C2H2_type"/>
</dbReference>
<name>A0A8H6XA86_9AGAR</name>
<evidence type="ECO:0000256" key="2">
    <source>
        <dbReference type="ARBA" id="ARBA00022771"/>
    </source>
</evidence>
<dbReference type="GO" id="GO:0008270">
    <property type="term" value="F:zinc ion binding"/>
    <property type="evidence" value="ECO:0007669"/>
    <property type="project" value="UniProtKB-KW"/>
</dbReference>
<feature type="compositionally biased region" description="Low complexity" evidence="5">
    <location>
        <begin position="19"/>
        <end position="31"/>
    </location>
</feature>
<evidence type="ECO:0000256" key="3">
    <source>
        <dbReference type="ARBA" id="ARBA00022833"/>
    </source>
</evidence>
<dbReference type="PROSITE" id="PS50157">
    <property type="entry name" value="ZINC_FINGER_C2H2_2"/>
    <property type="match status" value="2"/>
</dbReference>
<feature type="compositionally biased region" description="Polar residues" evidence="5">
    <location>
        <begin position="140"/>
        <end position="157"/>
    </location>
</feature>
<feature type="region of interest" description="Disordered" evidence="5">
    <location>
        <begin position="12"/>
        <end position="56"/>
    </location>
</feature>
<dbReference type="OrthoDB" id="654211at2759"/>
<reference evidence="7" key="1">
    <citation type="submission" date="2020-05" db="EMBL/GenBank/DDBJ databases">
        <title>Mycena genomes resolve the evolution of fungal bioluminescence.</title>
        <authorList>
            <person name="Tsai I.J."/>
        </authorList>
    </citation>
    <scope>NUCLEOTIDE SEQUENCE</scope>
    <source>
        <strain evidence="7">CCC161011</strain>
    </source>
</reference>
<feature type="domain" description="C2H2-type" evidence="6">
    <location>
        <begin position="311"/>
        <end position="340"/>
    </location>
</feature>
<proteinExistence type="predicted"/>
<evidence type="ECO:0000313" key="7">
    <source>
        <dbReference type="EMBL" id="KAF7336936.1"/>
    </source>
</evidence>
<feature type="region of interest" description="Disordered" evidence="5">
    <location>
        <begin position="132"/>
        <end position="175"/>
    </location>
</feature>
<dbReference type="GO" id="GO:0000978">
    <property type="term" value="F:RNA polymerase II cis-regulatory region sequence-specific DNA binding"/>
    <property type="evidence" value="ECO:0007669"/>
    <property type="project" value="TreeGrafter"/>
</dbReference>
<protein>
    <recommendedName>
        <fullName evidence="6">C2H2-type domain-containing protein</fullName>
    </recommendedName>
</protein>
<feature type="domain" description="C2H2-type" evidence="6">
    <location>
        <begin position="281"/>
        <end position="310"/>
    </location>
</feature>
<evidence type="ECO:0000259" key="6">
    <source>
        <dbReference type="PROSITE" id="PS50157"/>
    </source>
</evidence>
<dbReference type="AlphaFoldDB" id="A0A8H6XA86"/>
<accession>A0A8H6XA86</accession>
<keyword evidence="1" id="KW-0479">Metal-binding</keyword>
<comment type="caution">
    <text evidence="7">The sequence shown here is derived from an EMBL/GenBank/DDBJ whole genome shotgun (WGS) entry which is preliminary data.</text>
</comment>
<evidence type="ECO:0000256" key="5">
    <source>
        <dbReference type="SAM" id="MobiDB-lite"/>
    </source>
</evidence>
<dbReference type="Pfam" id="PF00096">
    <property type="entry name" value="zf-C2H2"/>
    <property type="match status" value="1"/>
</dbReference>
<dbReference type="PANTHER" id="PTHR23235">
    <property type="entry name" value="KRUEPPEL-LIKE TRANSCRIPTION FACTOR"/>
    <property type="match status" value="1"/>
</dbReference>
<keyword evidence="8" id="KW-1185">Reference proteome</keyword>
<dbReference type="SMART" id="SM00355">
    <property type="entry name" value="ZnF_C2H2"/>
    <property type="match status" value="2"/>
</dbReference>
<evidence type="ECO:0000313" key="8">
    <source>
        <dbReference type="Proteomes" id="UP000620124"/>
    </source>
</evidence>
<gene>
    <name evidence="7" type="ORF">MVEN_02130000</name>
</gene>
<dbReference type="PROSITE" id="PS00028">
    <property type="entry name" value="ZINC_FINGER_C2H2_1"/>
    <property type="match status" value="2"/>
</dbReference>
<organism evidence="7 8">
    <name type="scientific">Mycena venus</name>
    <dbReference type="NCBI Taxonomy" id="2733690"/>
    <lineage>
        <taxon>Eukaryota</taxon>
        <taxon>Fungi</taxon>
        <taxon>Dikarya</taxon>
        <taxon>Basidiomycota</taxon>
        <taxon>Agaricomycotina</taxon>
        <taxon>Agaricomycetes</taxon>
        <taxon>Agaricomycetidae</taxon>
        <taxon>Agaricales</taxon>
        <taxon>Marasmiineae</taxon>
        <taxon>Mycenaceae</taxon>
        <taxon>Mycena</taxon>
    </lineage>
</organism>
<evidence type="ECO:0000256" key="4">
    <source>
        <dbReference type="PROSITE-ProRule" id="PRU00042"/>
    </source>
</evidence>
<dbReference type="SUPFAM" id="SSF57667">
    <property type="entry name" value="beta-beta-alpha zinc fingers"/>
    <property type="match status" value="1"/>
</dbReference>
<dbReference type="GO" id="GO:0000981">
    <property type="term" value="F:DNA-binding transcription factor activity, RNA polymerase II-specific"/>
    <property type="evidence" value="ECO:0007669"/>
    <property type="project" value="TreeGrafter"/>
</dbReference>
<dbReference type="PANTHER" id="PTHR23235:SF120">
    <property type="entry name" value="KRUPPEL-LIKE FACTOR 15"/>
    <property type="match status" value="1"/>
</dbReference>
<keyword evidence="2 4" id="KW-0863">Zinc-finger</keyword>
<evidence type="ECO:0000256" key="1">
    <source>
        <dbReference type="ARBA" id="ARBA00022723"/>
    </source>
</evidence>
<sequence>MNVAQVLENMNLGPLNWGPESFSSSSPHLQPQSPPRLLMPDNTEGNPPPTISAPEGDDLAFHVHIEPPPLMSVASTALPSTTLADLNFTGYYSSDLDLPQSSPLSLDNNAGQTGGIGSALEDSVLMNEVSLSHPQPRLDPTNTSPRRSSFGSHTTEGQLKKFSFGPPPGSAEFDTSLLSAGTDLQRSQPDVEGGVTDSIPNSMFLSPAKQREHQHSRSLSSGVTFLSVPGLVSGSQTTAASSTRLSTPNASPSLHYNALNRRRQMMPFISPVRGDSEDKPLLCKWAGCGKRFSRNYDAKRHEQLHTNYQPFTCDGCNDCFVRMDDLNQHRNVECHGTSTPDFIGAKWLILEDT</sequence>
<keyword evidence="3" id="KW-0862">Zinc</keyword>
<dbReference type="EMBL" id="JACAZI010000022">
    <property type="protein sequence ID" value="KAF7336936.1"/>
    <property type="molecule type" value="Genomic_DNA"/>
</dbReference>
<dbReference type="Gene3D" id="3.30.160.60">
    <property type="entry name" value="Classic Zinc Finger"/>
    <property type="match status" value="2"/>
</dbReference>
<dbReference type="Proteomes" id="UP000620124">
    <property type="component" value="Unassembled WGS sequence"/>
</dbReference>
<dbReference type="InterPro" id="IPR036236">
    <property type="entry name" value="Znf_C2H2_sf"/>
</dbReference>